<reference evidence="2 3" key="1">
    <citation type="journal article" date="2015" name="Nature">
        <title>rRNA introns, odd ribosomes, and small enigmatic genomes across a large radiation of phyla.</title>
        <authorList>
            <person name="Brown C.T."/>
            <person name="Hug L.A."/>
            <person name="Thomas B.C."/>
            <person name="Sharon I."/>
            <person name="Castelle C.J."/>
            <person name="Singh A."/>
            <person name="Wilkins M.J."/>
            <person name="Williams K.H."/>
            <person name="Banfield J.F."/>
        </authorList>
    </citation>
    <scope>NUCLEOTIDE SEQUENCE [LARGE SCALE GENOMIC DNA]</scope>
</reference>
<evidence type="ECO:0000313" key="3">
    <source>
        <dbReference type="Proteomes" id="UP000034316"/>
    </source>
</evidence>
<gene>
    <name evidence="2" type="ORF">UR93_C0029G0012</name>
</gene>
<evidence type="ECO:0000256" key="1">
    <source>
        <dbReference type="SAM" id="MobiDB-lite"/>
    </source>
</evidence>
<feature type="compositionally biased region" description="Polar residues" evidence="1">
    <location>
        <begin position="7"/>
        <end position="20"/>
    </location>
</feature>
<name>A0A0G0DGK3_9BACT</name>
<dbReference type="AlphaFoldDB" id="A0A0G0DGK3"/>
<comment type="caution">
    <text evidence="2">The sequence shown here is derived from an EMBL/GenBank/DDBJ whole genome shotgun (WGS) entry which is preliminary data.</text>
</comment>
<feature type="compositionally biased region" description="Basic residues" evidence="1">
    <location>
        <begin position="28"/>
        <end position="46"/>
    </location>
</feature>
<accession>A0A0G0DGK3</accession>
<proteinExistence type="predicted"/>
<protein>
    <submittedName>
        <fullName evidence="2">Uncharacterized protein</fullName>
    </submittedName>
</protein>
<organism evidence="2 3">
    <name type="scientific">Berkelbacteria bacterium GW2011_GWA2_35_9</name>
    <dbReference type="NCBI Taxonomy" id="1618333"/>
    <lineage>
        <taxon>Bacteria</taxon>
        <taxon>Candidatus Berkelbacteria</taxon>
    </lineage>
</organism>
<dbReference type="EMBL" id="LBRB01000029">
    <property type="protein sequence ID" value="KKP87886.1"/>
    <property type="molecule type" value="Genomic_DNA"/>
</dbReference>
<dbReference type="Proteomes" id="UP000034316">
    <property type="component" value="Unassembled WGS sequence"/>
</dbReference>
<sequence length="46" mass="5171">MPEENGSVDSQEQVVNNQETAPPDSNRHAKSGHYYARRTRKSKRGG</sequence>
<evidence type="ECO:0000313" key="2">
    <source>
        <dbReference type="EMBL" id="KKP87886.1"/>
    </source>
</evidence>
<feature type="region of interest" description="Disordered" evidence="1">
    <location>
        <begin position="1"/>
        <end position="46"/>
    </location>
</feature>